<dbReference type="InterPro" id="IPR025327">
    <property type="entry name" value="DUF4233"/>
</dbReference>
<evidence type="ECO:0000313" key="3">
    <source>
        <dbReference type="Proteomes" id="UP000183376"/>
    </source>
</evidence>
<feature type="transmembrane region" description="Helical" evidence="1">
    <location>
        <begin position="82"/>
        <end position="114"/>
    </location>
</feature>
<accession>A0A1H0C2V9</accession>
<gene>
    <name evidence="2" type="ORF">SAMN04489726_6993</name>
</gene>
<keyword evidence="1" id="KW-0812">Transmembrane</keyword>
<reference evidence="2 3" key="1">
    <citation type="submission" date="2016-10" db="EMBL/GenBank/DDBJ databases">
        <authorList>
            <person name="de Groot N.N."/>
        </authorList>
    </citation>
    <scope>NUCLEOTIDE SEQUENCE [LARGE SCALE GENOMIC DNA]</scope>
    <source>
        <strain evidence="2 3">DSM 44149</strain>
    </source>
</reference>
<keyword evidence="3" id="KW-1185">Reference proteome</keyword>
<keyword evidence="1" id="KW-1133">Transmembrane helix</keyword>
<dbReference type="STRING" id="211114.SAMN04489726_6993"/>
<dbReference type="RefSeq" id="WP_030426482.1">
    <property type="nucleotide sequence ID" value="NZ_JOEF01000001.1"/>
</dbReference>
<proteinExistence type="predicted"/>
<dbReference type="Proteomes" id="UP000183376">
    <property type="component" value="Chromosome I"/>
</dbReference>
<feature type="transmembrane region" description="Helical" evidence="1">
    <location>
        <begin position="24"/>
        <end position="44"/>
    </location>
</feature>
<name>A0A1H0C2V9_ALLAB</name>
<feature type="transmembrane region" description="Helical" evidence="1">
    <location>
        <begin position="51"/>
        <end position="70"/>
    </location>
</feature>
<protein>
    <recommendedName>
        <fullName evidence="4">DUF4233 domain-containing protein</fullName>
    </recommendedName>
</protein>
<dbReference type="EMBL" id="LT629701">
    <property type="protein sequence ID" value="SDN52206.1"/>
    <property type="molecule type" value="Genomic_DNA"/>
</dbReference>
<dbReference type="OrthoDB" id="4773077at2"/>
<sequence>MTEAPTTSGPQVRRKDPWKGLRGIQAGTLVMEAIVVALSLLVIAKFDGITSLGGILVGALAVAMVVASGVQGKPWGVGLAVALQVLMIAAGFIVFALGAVGVVFALVWGALLWLRKDLRRREAAQAAAS</sequence>
<dbReference type="eggNOG" id="ENOG5032TW9">
    <property type="taxonomic scope" value="Bacteria"/>
</dbReference>
<evidence type="ECO:0000256" key="1">
    <source>
        <dbReference type="SAM" id="Phobius"/>
    </source>
</evidence>
<organism evidence="2 3">
    <name type="scientific">Allokutzneria albata</name>
    <name type="common">Kibdelosporangium albatum</name>
    <dbReference type="NCBI Taxonomy" id="211114"/>
    <lineage>
        <taxon>Bacteria</taxon>
        <taxon>Bacillati</taxon>
        <taxon>Actinomycetota</taxon>
        <taxon>Actinomycetes</taxon>
        <taxon>Pseudonocardiales</taxon>
        <taxon>Pseudonocardiaceae</taxon>
        <taxon>Allokutzneria</taxon>
    </lineage>
</organism>
<keyword evidence="1" id="KW-0472">Membrane</keyword>
<evidence type="ECO:0008006" key="4">
    <source>
        <dbReference type="Google" id="ProtNLM"/>
    </source>
</evidence>
<evidence type="ECO:0000313" key="2">
    <source>
        <dbReference type="EMBL" id="SDN52206.1"/>
    </source>
</evidence>
<dbReference type="Pfam" id="PF14017">
    <property type="entry name" value="DUF4233"/>
    <property type="match status" value="1"/>
</dbReference>
<dbReference type="AlphaFoldDB" id="A0A1H0C2V9"/>